<evidence type="ECO:0000313" key="1">
    <source>
        <dbReference type="EMBL" id="AGS05018.1"/>
    </source>
</evidence>
<organism evidence="1 2">
    <name type="scientific">Streptococcus lutetiensis 033</name>
    <dbReference type="NCBI Taxonomy" id="1076934"/>
    <lineage>
        <taxon>Bacteria</taxon>
        <taxon>Bacillati</taxon>
        <taxon>Bacillota</taxon>
        <taxon>Bacilli</taxon>
        <taxon>Lactobacillales</taxon>
        <taxon>Streptococcaceae</taxon>
        <taxon>Streptococcus</taxon>
    </lineage>
</organism>
<evidence type="ECO:0008006" key="3">
    <source>
        <dbReference type="Google" id="ProtNLM"/>
    </source>
</evidence>
<dbReference type="InterPro" id="IPR009303">
    <property type="entry name" value="DUF960"/>
</dbReference>
<dbReference type="GeneID" id="58527790"/>
<sequence length="103" mass="11968">MAFEISKERYASFGVATNLPHEFFDTFWDILGNYLKGVVPIKSIISFRLTEKKAALTIYYQNRKQKTAIAFDYNHPYDPFFPNIVYLIDQSGAETLLLPHELD</sequence>
<gene>
    <name evidence="1" type="ORF">KE3_0502</name>
</gene>
<protein>
    <recommendedName>
        <fullName evidence="3">GTP cyclohydrolase</fullName>
    </recommendedName>
</protein>
<reference evidence="1 2" key="1">
    <citation type="journal article" date="2013" name="BMC Microbiol.">
        <title>Dynamics of fecal microbial communities in children with diarrhea of unknown etiology and genomic analysis of associated Streptococcus lutetiensis.</title>
        <authorList>
            <person name="Jin D."/>
            <person name="Chen C."/>
            <person name="Li L."/>
            <person name="Lu S."/>
            <person name="Li Z."/>
            <person name="Zhou Z."/>
            <person name="Jing H."/>
            <person name="Xu Y."/>
            <person name="Du P."/>
            <person name="Wang H."/>
            <person name="Xiong Y."/>
            <person name="Zheng H."/>
            <person name="Bai X."/>
            <person name="Sun H."/>
            <person name="Wang L."/>
            <person name="Ye C."/>
            <person name="Gottschalk M."/>
            <person name="Xu J."/>
        </authorList>
    </citation>
    <scope>NUCLEOTIDE SEQUENCE [LARGE SCALE GENOMIC DNA]</scope>
    <source>
        <strain evidence="1 2">033</strain>
    </source>
</reference>
<dbReference type="Gene3D" id="3.10.450.150">
    <property type="entry name" value="enterococcus faecalis protein"/>
    <property type="match status" value="1"/>
</dbReference>
<dbReference type="Pfam" id="PF06124">
    <property type="entry name" value="DUF960"/>
    <property type="match status" value="1"/>
</dbReference>
<dbReference type="RefSeq" id="WP_020916322.1">
    <property type="nucleotide sequence ID" value="NC_021900.1"/>
</dbReference>
<evidence type="ECO:0000313" key="2">
    <source>
        <dbReference type="Proteomes" id="UP000015268"/>
    </source>
</evidence>
<dbReference type="AlphaFoldDB" id="A0AB33AKB9"/>
<name>A0AB33AKB9_9STRE</name>
<keyword evidence="2" id="KW-1185">Reference proteome</keyword>
<dbReference type="EMBL" id="CP003025">
    <property type="protein sequence ID" value="AGS05018.1"/>
    <property type="molecule type" value="Genomic_DNA"/>
</dbReference>
<dbReference type="Proteomes" id="UP000015268">
    <property type="component" value="Chromosome"/>
</dbReference>
<accession>A0AB33AKB9</accession>
<proteinExistence type="predicted"/>
<dbReference type="KEGG" id="slu:KE3_0502"/>